<evidence type="ECO:0000256" key="2">
    <source>
        <dbReference type="ARBA" id="ARBA00010897"/>
    </source>
</evidence>
<evidence type="ECO:0000256" key="7">
    <source>
        <dbReference type="ARBA" id="ARBA00022679"/>
    </source>
</evidence>
<name>A0ABU3NU58_9FIRM</name>
<evidence type="ECO:0000256" key="8">
    <source>
        <dbReference type="ARBA" id="ARBA00048668"/>
    </source>
</evidence>
<evidence type="ECO:0000256" key="5">
    <source>
        <dbReference type="ARBA" id="ARBA00022598"/>
    </source>
</evidence>
<keyword evidence="12" id="KW-0328">Glycosyltransferase</keyword>
<keyword evidence="6 9" id="KW-0662">Pyridine nucleotide biosynthesis</keyword>
<dbReference type="Pfam" id="PF17956">
    <property type="entry name" value="NAPRTase_C"/>
    <property type="match status" value="1"/>
</dbReference>
<reference evidence="12 13" key="1">
    <citation type="submission" date="2023-07" db="EMBL/GenBank/DDBJ databases">
        <title>The novel representative of Negativicutes class, Anaeroselena agilis gen. nov. sp. nov.</title>
        <authorList>
            <person name="Prokofeva M.I."/>
            <person name="Elcheninov A.G."/>
            <person name="Klyukina A."/>
            <person name="Kublanov I.V."/>
            <person name="Frolov E.N."/>
            <person name="Podosokorskaya O.A."/>
        </authorList>
    </citation>
    <scope>NUCLEOTIDE SEQUENCE [LARGE SCALE GENOMIC DNA]</scope>
    <source>
        <strain evidence="12 13">4137-cl</strain>
    </source>
</reference>
<dbReference type="GO" id="GO:0004516">
    <property type="term" value="F:nicotinate phosphoribosyltransferase activity"/>
    <property type="evidence" value="ECO:0007669"/>
    <property type="project" value="UniProtKB-EC"/>
</dbReference>
<dbReference type="InterPro" id="IPR007229">
    <property type="entry name" value="Nic_PRibTrfase-Fam"/>
</dbReference>
<dbReference type="InterPro" id="IPR040727">
    <property type="entry name" value="NAPRTase_N"/>
</dbReference>
<dbReference type="NCBIfam" id="NF009131">
    <property type="entry name" value="PRK12484.1"/>
    <property type="match status" value="1"/>
</dbReference>
<dbReference type="InterPro" id="IPR036068">
    <property type="entry name" value="Nicotinate_pribotase-like_C"/>
</dbReference>
<dbReference type="Proteomes" id="UP001254848">
    <property type="component" value="Unassembled WGS sequence"/>
</dbReference>
<feature type="domain" description="Nicotinate phosphoribosyltransferase N-terminal" evidence="10">
    <location>
        <begin position="3"/>
        <end position="127"/>
    </location>
</feature>
<organism evidence="12 13">
    <name type="scientific">Anaeroselena agilis</name>
    <dbReference type="NCBI Taxonomy" id="3063788"/>
    <lineage>
        <taxon>Bacteria</taxon>
        <taxon>Bacillati</taxon>
        <taxon>Bacillota</taxon>
        <taxon>Negativicutes</taxon>
        <taxon>Acetonemataceae</taxon>
        <taxon>Anaeroselena</taxon>
    </lineage>
</organism>
<evidence type="ECO:0000259" key="10">
    <source>
        <dbReference type="Pfam" id="PF17767"/>
    </source>
</evidence>
<dbReference type="Gene3D" id="3.20.20.70">
    <property type="entry name" value="Aldolase class I"/>
    <property type="match status" value="1"/>
</dbReference>
<keyword evidence="13" id="KW-1185">Reference proteome</keyword>
<evidence type="ECO:0000313" key="13">
    <source>
        <dbReference type="Proteomes" id="UP001254848"/>
    </source>
</evidence>
<evidence type="ECO:0000256" key="3">
    <source>
        <dbReference type="ARBA" id="ARBA00013236"/>
    </source>
</evidence>
<proteinExistence type="inferred from homology"/>
<comment type="catalytic activity">
    <reaction evidence="8 9">
        <text>5-phospho-alpha-D-ribose 1-diphosphate + nicotinate + ATP + H2O = nicotinate beta-D-ribonucleotide + ADP + phosphate + diphosphate</text>
        <dbReference type="Rhea" id="RHEA:36163"/>
        <dbReference type="ChEBI" id="CHEBI:15377"/>
        <dbReference type="ChEBI" id="CHEBI:30616"/>
        <dbReference type="ChEBI" id="CHEBI:32544"/>
        <dbReference type="ChEBI" id="CHEBI:33019"/>
        <dbReference type="ChEBI" id="CHEBI:43474"/>
        <dbReference type="ChEBI" id="CHEBI:57502"/>
        <dbReference type="ChEBI" id="CHEBI:58017"/>
        <dbReference type="ChEBI" id="CHEBI:456216"/>
        <dbReference type="EC" id="6.3.4.21"/>
    </reaction>
</comment>
<dbReference type="EMBL" id="JAUOZS010000001">
    <property type="protein sequence ID" value="MDT8900356.1"/>
    <property type="molecule type" value="Genomic_DNA"/>
</dbReference>
<dbReference type="InterPro" id="IPR041619">
    <property type="entry name" value="NAPRTase_C"/>
</dbReference>
<keyword evidence="4" id="KW-0597">Phosphoprotein</keyword>
<dbReference type="EC" id="6.3.4.21" evidence="3 9"/>
<feature type="domain" description="Nicotinate phosphoribosyltransferase C-terminal" evidence="11">
    <location>
        <begin position="358"/>
        <end position="469"/>
    </location>
</feature>
<dbReference type="PANTHER" id="PTHR11098:SF1">
    <property type="entry name" value="NICOTINATE PHOSPHORIBOSYLTRANSFERASE"/>
    <property type="match status" value="1"/>
</dbReference>
<evidence type="ECO:0000256" key="1">
    <source>
        <dbReference type="ARBA" id="ARBA00004952"/>
    </source>
</evidence>
<dbReference type="NCBIfam" id="TIGR01513">
    <property type="entry name" value="NAPRTase_put"/>
    <property type="match status" value="1"/>
</dbReference>
<dbReference type="SUPFAM" id="SSF51690">
    <property type="entry name" value="Nicotinate/Quinolinate PRTase C-terminal domain-like"/>
    <property type="match status" value="1"/>
</dbReference>
<dbReference type="CDD" id="cd01570">
    <property type="entry name" value="NAPRTase_A"/>
    <property type="match status" value="1"/>
</dbReference>
<dbReference type="InterPro" id="IPR013785">
    <property type="entry name" value="Aldolase_TIM"/>
</dbReference>
<keyword evidence="7 9" id="KW-0808">Transferase</keyword>
<evidence type="ECO:0000313" key="12">
    <source>
        <dbReference type="EMBL" id="MDT8900356.1"/>
    </source>
</evidence>
<dbReference type="NCBIfam" id="NF006695">
    <property type="entry name" value="PRK09243.1-2"/>
    <property type="match status" value="1"/>
</dbReference>
<dbReference type="SUPFAM" id="SSF54675">
    <property type="entry name" value="Nicotinate/Quinolinate PRTase N-terminal domain-like"/>
    <property type="match status" value="1"/>
</dbReference>
<comment type="similarity">
    <text evidence="2 9">Belongs to the NAPRTase family.</text>
</comment>
<comment type="function">
    <text evidence="9">Catalyzes the first step in the biosynthesis of NAD from nicotinic acid, the ATP-dependent synthesis of beta-nicotinate D-ribonucleotide from nicotinate and 5-phospho-D-ribose 1-phosphate.</text>
</comment>
<accession>A0ABU3NU58</accession>
<gene>
    <name evidence="12" type="ORF">Q4T40_03760</name>
</gene>
<dbReference type="PANTHER" id="PTHR11098">
    <property type="entry name" value="NICOTINATE PHOSPHORIBOSYLTRANSFERASE"/>
    <property type="match status" value="1"/>
</dbReference>
<dbReference type="Gene3D" id="3.20.140.10">
    <property type="entry name" value="nicotinate phosphoribosyltransferase"/>
    <property type="match status" value="1"/>
</dbReference>
<comment type="caution">
    <text evidence="12">The sequence shown here is derived from an EMBL/GenBank/DDBJ whole genome shotgun (WGS) entry which is preliminary data.</text>
</comment>
<evidence type="ECO:0000256" key="4">
    <source>
        <dbReference type="ARBA" id="ARBA00022553"/>
    </source>
</evidence>
<comment type="pathway">
    <text evidence="1 9">Cofactor biosynthesis; NAD(+) biosynthesis; nicotinate D-ribonucleotide from nicotinate: step 1/1.</text>
</comment>
<dbReference type="PIRSF" id="PIRSF000484">
    <property type="entry name" value="NAPRT"/>
    <property type="match status" value="1"/>
</dbReference>
<comment type="PTM">
    <text evidence="9">Transiently phosphorylated on a His residue during the reaction cycle. Phosphorylation strongly increases the affinity for substrates and increases the rate of nicotinate D-ribonucleotide production. Dephosphorylation regenerates the low-affinity form of the enzyme, leading to product release.</text>
</comment>
<dbReference type="InterPro" id="IPR006405">
    <property type="entry name" value="Nic_PRibTrfase_pncB"/>
</dbReference>
<evidence type="ECO:0000259" key="11">
    <source>
        <dbReference type="Pfam" id="PF17956"/>
    </source>
</evidence>
<dbReference type="Pfam" id="PF17767">
    <property type="entry name" value="NAPRTase_N"/>
    <property type="match status" value="1"/>
</dbReference>
<dbReference type="GO" id="GO:0016757">
    <property type="term" value="F:glycosyltransferase activity"/>
    <property type="evidence" value="ECO:0007669"/>
    <property type="project" value="UniProtKB-KW"/>
</dbReference>
<evidence type="ECO:0000256" key="6">
    <source>
        <dbReference type="ARBA" id="ARBA00022642"/>
    </source>
</evidence>
<keyword evidence="5 9" id="KW-0436">Ligase</keyword>
<sequence>MGLLTDLYQLRMMQGYYKTGKADDITVFERFYRINPYGSAYTIVAGVDHALDYLENLSFTADDIAYLKTLGGFQEDFLRYLQSFRFTGDVYAMPEGSVAFPGEPLFIVKARRIEAQLVETALSTFLNHESLIATKASRVRWAAKDDPVLEFGLRRAQGMDAGVFGARAAIIGGCDATSNVLAGKMFGAKVVGTMAHSWVMSFASEFEAFERFIELYPENAILVVDTFDTLTSGVPNAIKAFQLAKSRGIKLLRYGIRLDSGDLAYLSGEARRMLDSEGFTNAIISASNDLDEHLVQELKTQGAKITEWGVGTKLITGDGCAALGGVYKLAAEYDKAGNEIPKLKISENPEKVTNPGTKAVYRIYDKATGKIKVELITLRQESLSEIETLTVADETHPWKKMTLRAGSYEKREMLSLVMQGGRRLIPVANLAAIQAYTARELKTLWDESRRLVNPHPVKVDLSNVLCSLKKELINGMHGK</sequence>
<evidence type="ECO:0000256" key="9">
    <source>
        <dbReference type="RuleBase" id="RU365100"/>
    </source>
</evidence>
<protein>
    <recommendedName>
        <fullName evidence="3 9">Nicotinate phosphoribosyltransferase</fullName>
        <ecNumber evidence="3 9">6.3.4.21</ecNumber>
    </recommendedName>
</protein>